<sequence>MLKNNVFGLIIILINFMGYSQKEHEFLGFLKLNDTALVSYNLKLQLIGENVEGYSVTNLGGPHETKSYVKGTYNDKTNEVYFFEYGIEYTKSDLDTYDFCFVHFMGNVRNIESQNIIKGNFEGKFEDGVPCINGELMVRSIKKVYAKTKKVDKKIQRVRKIPDSIKQNINLTKIIDGQRLNMLKVNETTTIFVKNDEVELIVWDSGKVDGDIISVDYNNTSILKRYSINKEKRNVKLSVEENMDNIITVKAENLGEISPNTAKIMIKDGDRVIDLLSNLKKSEETKVILAKL</sequence>
<dbReference type="RefSeq" id="WP_112379013.1">
    <property type="nucleotide sequence ID" value="NZ_CP030104.1"/>
</dbReference>
<reference evidence="1 2" key="1">
    <citation type="submission" date="2018-06" db="EMBL/GenBank/DDBJ databases">
        <title>Spongiibacterium sp. HME9304 Genome sequencing and assembly.</title>
        <authorList>
            <person name="Kang H."/>
            <person name="Kim H."/>
            <person name="Joh K."/>
        </authorList>
    </citation>
    <scope>NUCLEOTIDE SEQUENCE [LARGE SCALE GENOMIC DNA]</scope>
    <source>
        <strain evidence="1 2">HME9304</strain>
    </source>
</reference>
<name>A0A2Z4LUZ8_9FLAO</name>
<evidence type="ECO:0000313" key="1">
    <source>
        <dbReference type="EMBL" id="AWX45646.1"/>
    </source>
</evidence>
<dbReference type="EMBL" id="CP030104">
    <property type="protein sequence ID" value="AWX45646.1"/>
    <property type="molecule type" value="Genomic_DNA"/>
</dbReference>
<dbReference type="Proteomes" id="UP000248536">
    <property type="component" value="Chromosome"/>
</dbReference>
<evidence type="ECO:0000313" key="2">
    <source>
        <dbReference type="Proteomes" id="UP000248536"/>
    </source>
</evidence>
<dbReference type="KEGG" id="spon:HME9304_02673"/>
<protein>
    <submittedName>
        <fullName evidence="1">Uncharacterized protein</fullName>
    </submittedName>
</protein>
<keyword evidence="2" id="KW-1185">Reference proteome</keyword>
<accession>A0A2Z4LUZ8</accession>
<proteinExistence type="predicted"/>
<organism evidence="1 2">
    <name type="scientific">Flagellimonas maritima</name>
    <dbReference type="NCBI Taxonomy" id="1383885"/>
    <lineage>
        <taxon>Bacteria</taxon>
        <taxon>Pseudomonadati</taxon>
        <taxon>Bacteroidota</taxon>
        <taxon>Flavobacteriia</taxon>
        <taxon>Flavobacteriales</taxon>
        <taxon>Flavobacteriaceae</taxon>
        <taxon>Flagellimonas</taxon>
    </lineage>
</organism>
<gene>
    <name evidence="1" type="ORF">HME9304_02673</name>
</gene>
<dbReference type="OrthoDB" id="639821at2"/>
<dbReference type="AlphaFoldDB" id="A0A2Z4LUZ8"/>